<evidence type="ECO:0000313" key="3">
    <source>
        <dbReference type="Proteomes" id="UP000309340"/>
    </source>
</evidence>
<feature type="compositionally biased region" description="Basic and acidic residues" evidence="1">
    <location>
        <begin position="21"/>
        <end position="32"/>
    </location>
</feature>
<evidence type="ECO:0000313" key="2">
    <source>
        <dbReference type="EMBL" id="TKA53912.1"/>
    </source>
</evidence>
<comment type="caution">
    <text evidence="2">The sequence shown here is derived from an EMBL/GenBank/DDBJ whole genome shotgun (WGS) entry which is preliminary data.</text>
</comment>
<evidence type="ECO:0000256" key="1">
    <source>
        <dbReference type="SAM" id="MobiDB-lite"/>
    </source>
</evidence>
<organism evidence="2 3">
    <name type="scientific">Friedmanniomyces simplex</name>
    <dbReference type="NCBI Taxonomy" id="329884"/>
    <lineage>
        <taxon>Eukaryota</taxon>
        <taxon>Fungi</taxon>
        <taxon>Dikarya</taxon>
        <taxon>Ascomycota</taxon>
        <taxon>Pezizomycotina</taxon>
        <taxon>Dothideomycetes</taxon>
        <taxon>Dothideomycetidae</taxon>
        <taxon>Mycosphaerellales</taxon>
        <taxon>Teratosphaeriaceae</taxon>
        <taxon>Friedmanniomyces</taxon>
    </lineage>
</organism>
<feature type="region of interest" description="Disordered" evidence="1">
    <location>
        <begin position="156"/>
        <end position="325"/>
    </location>
</feature>
<dbReference type="EMBL" id="NAJQ01001723">
    <property type="protein sequence ID" value="TKA53912.1"/>
    <property type="molecule type" value="Genomic_DNA"/>
</dbReference>
<protein>
    <submittedName>
        <fullName evidence="2">Uncharacterized protein</fullName>
    </submittedName>
</protein>
<accession>A0A4U0VWV9</accession>
<gene>
    <name evidence="2" type="ORF">B0A55_12484</name>
</gene>
<dbReference type="Proteomes" id="UP000309340">
    <property type="component" value="Unassembled WGS sequence"/>
</dbReference>
<feature type="compositionally biased region" description="Low complexity" evidence="1">
    <location>
        <begin position="189"/>
        <end position="214"/>
    </location>
</feature>
<name>A0A4U0VWV9_9PEZI</name>
<reference evidence="2 3" key="1">
    <citation type="submission" date="2017-03" db="EMBL/GenBank/DDBJ databases">
        <title>Genomes of endolithic fungi from Antarctica.</title>
        <authorList>
            <person name="Coleine C."/>
            <person name="Masonjones S."/>
            <person name="Stajich J.E."/>
        </authorList>
    </citation>
    <scope>NUCLEOTIDE SEQUENCE [LARGE SCALE GENOMIC DNA]</scope>
    <source>
        <strain evidence="2 3">CCFEE 5184</strain>
    </source>
</reference>
<dbReference type="AlphaFoldDB" id="A0A4U0VWV9"/>
<feature type="compositionally biased region" description="Basic and acidic residues" evidence="1">
    <location>
        <begin position="273"/>
        <end position="289"/>
    </location>
</feature>
<proteinExistence type="predicted"/>
<feature type="region of interest" description="Disordered" evidence="1">
    <location>
        <begin position="1"/>
        <end position="32"/>
    </location>
</feature>
<sequence>MIDAHHKQQTFRPKNSGLKNFEPKKGGLKNNEHQEGYIEDGEIPGTAQTGFFHHHDYESCSPDTKALRRDHITKIKNISDVGHPQALIPLCLRHVFPADPRNASCSLLEPTLELSYLVGRDLNRAHRLVNRAVNSRPYETKAPLCHEHIRRAVRFGHDENLRTRQRRGQEEPVSGTRDVLDYGPSGSATTRPRTRGTPPGPKASALKAKAPAAGGDSGHDKAGLEVVEKATASDKTGPGKAGPNVVKNPIATDKACHSKNIKRRLSDNAPTNIDHKRMETARSSEEVKAEPLATDTQDQYVKQEVHDDQPYQGENPPRNGTRSDKDYGICLFRHNKPYRSCQPQMQQARRVCIARIQTCSDVQNPYELIPPGRRHGFPSDPWDASATLMEGILKLSILFHKDMEAARRWVDQAASLRTVQPKVALCQRDLEEALRLAIEAFRRQGG</sequence>
<feature type="compositionally biased region" description="Basic and acidic residues" evidence="1">
    <location>
        <begin position="217"/>
        <end position="232"/>
    </location>
</feature>
<keyword evidence="3" id="KW-1185">Reference proteome</keyword>
<feature type="compositionally biased region" description="Basic and acidic residues" evidence="1">
    <location>
        <begin position="156"/>
        <end position="170"/>
    </location>
</feature>